<reference evidence="1 2" key="1">
    <citation type="journal article" date="2011" name="J. Bacteriol.">
        <title>Genome analysis of a Mycoplasma hyorhinis strain derived from a primary human melanoma cell line.</title>
        <authorList>
            <person name="Kornspan J.D."/>
            <person name="Lysnyansky I."/>
            <person name="Kahan T."/>
            <person name="Herrmann R."/>
            <person name="Rottem S."/>
            <person name="Nir-Paz R."/>
        </authorList>
    </citation>
    <scope>NUCLEOTIDE SEQUENCE [LARGE SCALE GENOMIC DNA]</scope>
    <source>
        <strain evidence="1 2">MCLD</strain>
    </source>
</reference>
<accession>A0ABM5M644</accession>
<gene>
    <name evidence="1" type="ordered locus">SRH_02490</name>
</gene>
<dbReference type="InterPro" id="IPR027417">
    <property type="entry name" value="P-loop_NTPase"/>
</dbReference>
<dbReference type="EMBL" id="CP002669">
    <property type="protein sequence ID" value="AEC46047.1"/>
    <property type="molecule type" value="Genomic_DNA"/>
</dbReference>
<dbReference type="Proteomes" id="UP000008738">
    <property type="component" value="Chromosome"/>
</dbReference>
<name>A0ABM5M644_MESHM</name>
<protein>
    <submittedName>
        <fullName evidence="1">Uncharacterized protein</fullName>
    </submittedName>
</protein>
<dbReference type="SUPFAM" id="SSF52540">
    <property type="entry name" value="P-loop containing nucleoside triphosphate hydrolases"/>
    <property type="match status" value="1"/>
</dbReference>
<organism evidence="1 2">
    <name type="scientific">Mesomycoplasma hyorhinis (strain MCLD)</name>
    <name type="common">Mycoplasma hyorhinis</name>
    <dbReference type="NCBI Taxonomy" id="936139"/>
    <lineage>
        <taxon>Bacteria</taxon>
        <taxon>Bacillati</taxon>
        <taxon>Mycoplasmatota</taxon>
        <taxon>Mycoplasmoidales</taxon>
        <taxon>Metamycoplasmataceae</taxon>
        <taxon>Mesomycoplasma</taxon>
    </lineage>
</organism>
<keyword evidence="2" id="KW-1185">Reference proteome</keyword>
<proteinExistence type="predicted"/>
<evidence type="ECO:0000313" key="2">
    <source>
        <dbReference type="Proteomes" id="UP000008738"/>
    </source>
</evidence>
<evidence type="ECO:0000313" key="1">
    <source>
        <dbReference type="EMBL" id="AEC46047.1"/>
    </source>
</evidence>
<sequence>MENKHKTYAVIGKYAVGKTTFLNLLQEYSKKVLKKTKNFIFWWIFSNVLFKRQSLLSCFKKLQSCIC</sequence>